<dbReference type="RefSeq" id="WP_248813437.1">
    <property type="nucleotide sequence ID" value="NZ_JALKFT010000042.1"/>
</dbReference>
<dbReference type="InterPro" id="IPR032466">
    <property type="entry name" value="Metal_Hydrolase"/>
</dbReference>
<gene>
    <name evidence="3" type="ORF">MXD59_23680</name>
</gene>
<dbReference type="InterPro" id="IPR006680">
    <property type="entry name" value="Amidohydro-rel"/>
</dbReference>
<sequence>MADVTDAATGGLRLFDADNHYWETSDAFTRFRDPKFADRGVQIKEIDGVPRYVVDGVQTEWLPGPADVHPRPLPGAFLEFFQGGTSRDVFQAGFTERAADHPDWFERDARLKVMDTQGVEATWVFPSQGVVIEPLLHTDIEAAVECYRAFNRWIDDQWGFAYQNRIFSAPFITMCDPDETVRELRWCLDRGARVVNIRHGAAVTRDGNRSPADPMFDRFWGLAAEAGIVVASHDGSDETYTPVNDLMDRVWGEAHMGGIAPGDTDNLGQFSTFAGLTKHRTVHDFAYVLVAHRLFERFPTLKVAYIESGCSWVPSLLLALDYLGHGRGFATNPRDQFIEHCWVAPFVEEDVRELARHLPVERILFGSDWPHGEGFPAPRDFLANVAGFTPAEQQRIMYGNAQELTFPG</sequence>
<dbReference type="EMBL" id="JALKFT010000042">
    <property type="protein sequence ID" value="MCK9878725.1"/>
    <property type="molecule type" value="Genomic_DNA"/>
</dbReference>
<keyword evidence="4" id="KW-1185">Reference proteome</keyword>
<evidence type="ECO:0000313" key="3">
    <source>
        <dbReference type="EMBL" id="MCK9878725.1"/>
    </source>
</evidence>
<accession>A0ABT0K4N2</accession>
<protein>
    <submittedName>
        <fullName evidence="3">Amidohydrolase</fullName>
    </submittedName>
</protein>
<dbReference type="PANTHER" id="PTHR21240:SF28">
    <property type="entry name" value="ISO-OROTATE DECARBOXYLASE (EUROFUNG)"/>
    <property type="match status" value="1"/>
</dbReference>
<proteinExistence type="predicted"/>
<dbReference type="InterPro" id="IPR032465">
    <property type="entry name" value="ACMSD"/>
</dbReference>
<name>A0ABT0K4N2_9ACTN</name>
<organism evidence="3 4">
    <name type="scientific">Frankia umida</name>
    <dbReference type="NCBI Taxonomy" id="573489"/>
    <lineage>
        <taxon>Bacteria</taxon>
        <taxon>Bacillati</taxon>
        <taxon>Actinomycetota</taxon>
        <taxon>Actinomycetes</taxon>
        <taxon>Frankiales</taxon>
        <taxon>Frankiaceae</taxon>
        <taxon>Frankia</taxon>
    </lineage>
</organism>
<comment type="caution">
    <text evidence="3">The sequence shown here is derived from an EMBL/GenBank/DDBJ whole genome shotgun (WGS) entry which is preliminary data.</text>
</comment>
<reference evidence="3 4" key="1">
    <citation type="submission" date="2022-04" db="EMBL/GenBank/DDBJ databases">
        <title>Genome diversity in the genus Frankia.</title>
        <authorList>
            <person name="Carlos-Shanley C."/>
            <person name="Hahn D."/>
        </authorList>
    </citation>
    <scope>NUCLEOTIDE SEQUENCE [LARGE SCALE GENOMIC DNA]</scope>
    <source>
        <strain evidence="3 4">Ag45/Mut15</strain>
    </source>
</reference>
<evidence type="ECO:0000313" key="4">
    <source>
        <dbReference type="Proteomes" id="UP001201873"/>
    </source>
</evidence>
<dbReference type="Proteomes" id="UP001201873">
    <property type="component" value="Unassembled WGS sequence"/>
</dbReference>
<keyword evidence="1" id="KW-0456">Lyase</keyword>
<evidence type="ECO:0000256" key="1">
    <source>
        <dbReference type="ARBA" id="ARBA00023239"/>
    </source>
</evidence>
<dbReference type="Pfam" id="PF04909">
    <property type="entry name" value="Amidohydro_2"/>
    <property type="match status" value="1"/>
</dbReference>
<dbReference type="SUPFAM" id="SSF51556">
    <property type="entry name" value="Metallo-dependent hydrolases"/>
    <property type="match status" value="1"/>
</dbReference>
<dbReference type="PANTHER" id="PTHR21240">
    <property type="entry name" value="2-AMINO-3-CARBOXYLMUCONATE-6-SEMIALDEHYDE DECARBOXYLASE"/>
    <property type="match status" value="1"/>
</dbReference>
<dbReference type="Gene3D" id="3.20.20.140">
    <property type="entry name" value="Metal-dependent hydrolases"/>
    <property type="match status" value="1"/>
</dbReference>
<feature type="domain" description="Amidohydrolase-related" evidence="2">
    <location>
        <begin position="58"/>
        <end position="404"/>
    </location>
</feature>
<evidence type="ECO:0000259" key="2">
    <source>
        <dbReference type="Pfam" id="PF04909"/>
    </source>
</evidence>